<protein>
    <recommendedName>
        <fullName evidence="9">Plastocyanin-like domain-containing protein</fullName>
    </recommendedName>
</protein>
<comment type="similarity">
    <text evidence="1">Belongs to the multicopper oxidase family.</text>
</comment>
<organism evidence="8">
    <name type="scientific">Clastoptera arizonana</name>
    <name type="common">Arizona spittle bug</name>
    <dbReference type="NCBI Taxonomy" id="38151"/>
    <lineage>
        <taxon>Eukaryota</taxon>
        <taxon>Metazoa</taxon>
        <taxon>Ecdysozoa</taxon>
        <taxon>Arthropoda</taxon>
        <taxon>Hexapoda</taxon>
        <taxon>Insecta</taxon>
        <taxon>Pterygota</taxon>
        <taxon>Neoptera</taxon>
        <taxon>Paraneoptera</taxon>
        <taxon>Hemiptera</taxon>
        <taxon>Auchenorrhyncha</taxon>
        <taxon>Cercopoidea</taxon>
        <taxon>Clastopteridae</taxon>
        <taxon>Clastoptera</taxon>
    </lineage>
</organism>
<dbReference type="InterPro" id="IPR011707">
    <property type="entry name" value="Cu-oxidase-like_N"/>
</dbReference>
<reference evidence="8" key="1">
    <citation type="submission" date="2015-12" db="EMBL/GenBank/DDBJ databases">
        <title>De novo transcriptome assembly of four potential Pierce s Disease insect vectors from Arizona vineyards.</title>
        <authorList>
            <person name="Tassone E.E."/>
        </authorList>
    </citation>
    <scope>NUCLEOTIDE SEQUENCE</scope>
</reference>
<dbReference type="GO" id="GO:0005507">
    <property type="term" value="F:copper ion binding"/>
    <property type="evidence" value="ECO:0007669"/>
    <property type="project" value="InterPro"/>
</dbReference>
<dbReference type="AlphaFoldDB" id="A0A1B6E1C2"/>
<evidence type="ECO:0000256" key="4">
    <source>
        <dbReference type="ARBA" id="ARBA00023008"/>
    </source>
</evidence>
<dbReference type="InterPro" id="IPR045087">
    <property type="entry name" value="Cu-oxidase_fam"/>
</dbReference>
<dbReference type="PANTHER" id="PTHR11709">
    <property type="entry name" value="MULTI-COPPER OXIDASE"/>
    <property type="match status" value="1"/>
</dbReference>
<dbReference type="CDD" id="cd13858">
    <property type="entry name" value="CuRO_1_tcLCC2_insect_like"/>
    <property type="match status" value="1"/>
</dbReference>
<dbReference type="InterPro" id="IPR008972">
    <property type="entry name" value="Cupredoxin"/>
</dbReference>
<evidence type="ECO:0008006" key="9">
    <source>
        <dbReference type="Google" id="ProtNLM"/>
    </source>
</evidence>
<dbReference type="Pfam" id="PF07732">
    <property type="entry name" value="Cu-oxidase_3"/>
    <property type="match status" value="1"/>
</dbReference>
<dbReference type="Pfam" id="PF07731">
    <property type="entry name" value="Cu-oxidase_2"/>
    <property type="match status" value="1"/>
</dbReference>
<dbReference type="PANTHER" id="PTHR11709:SF394">
    <property type="entry name" value="FI03373P-RELATED"/>
    <property type="match status" value="1"/>
</dbReference>
<dbReference type="Pfam" id="PF00394">
    <property type="entry name" value="Cu-oxidase"/>
    <property type="match status" value="1"/>
</dbReference>
<dbReference type="GO" id="GO:0016491">
    <property type="term" value="F:oxidoreductase activity"/>
    <property type="evidence" value="ECO:0007669"/>
    <property type="project" value="UniProtKB-KW"/>
</dbReference>
<evidence type="ECO:0000256" key="2">
    <source>
        <dbReference type="ARBA" id="ARBA00022723"/>
    </source>
</evidence>
<dbReference type="Gene3D" id="2.60.40.420">
    <property type="entry name" value="Cupredoxins - blue copper proteins"/>
    <property type="match status" value="3"/>
</dbReference>
<accession>A0A1B6E1C2</accession>
<keyword evidence="3" id="KW-0560">Oxidoreductase</keyword>
<dbReference type="SUPFAM" id="SSF49503">
    <property type="entry name" value="Cupredoxins"/>
    <property type="match status" value="3"/>
</dbReference>
<dbReference type="CDD" id="cd13905">
    <property type="entry name" value="CuRO_3_tcLLC2_insect_like"/>
    <property type="match status" value="1"/>
</dbReference>
<evidence type="ECO:0000313" key="8">
    <source>
        <dbReference type="EMBL" id="JAS31704.1"/>
    </source>
</evidence>
<evidence type="ECO:0000259" key="7">
    <source>
        <dbReference type="Pfam" id="PF07732"/>
    </source>
</evidence>
<sequence>MICRIKLVFELKNTMGSSCGDCPKNYTDCFKEKCLIADGIQRKLLTANGQFPGPLIQVCKNDILVVDVVNRVLGSGAAVHWRGQAQRETPYMDGVAMVTQCAIPTFTTFQYKFRASEVGTHLWQVHTGNEQLDGLYGALVVRQPATKDPHNDLFDLDEHIILINELPQLSYKNKHASLLINGRGPIQKNDVPPLTLNVKLNKRHRFRIAYSGGVNGCPITVSIDRHMMLIIAIDGNPIKPNKIKLLKMAPGERVDIVLTADQIPGKYILKTLSGEGCPVFEEGSAIIKYTSDYLLEFDKTKAIKNTENNYQEGMSTVAEGFCSNKKQKSHICLPKIESLNELPVDLAVNKMDLTLYLFFDYVIDNSTSSGRPYIPRINNLTFIFPPSPLLTQRSDIEDGLLCNSNSRPGHCAANLSVCECVHVINIPLHSTVEIVLIDRGNDQQSEHVFHLHGHKFYVVGTNYKLIYTNENDIKTLDHNKQLLSRNLKNPIIKDTVSVPPQGVVAFRFHANNPGYWLLQDQKASEWSKGLDVLLHVGSASSLPHIPDNFPRCGSWVGPEFFLI</sequence>
<proteinExistence type="inferred from homology"/>
<dbReference type="GO" id="GO:0005886">
    <property type="term" value="C:plasma membrane"/>
    <property type="evidence" value="ECO:0007669"/>
    <property type="project" value="TreeGrafter"/>
</dbReference>
<keyword evidence="2" id="KW-0479">Metal-binding</keyword>
<dbReference type="InterPro" id="IPR011706">
    <property type="entry name" value="Cu-oxidase_C"/>
</dbReference>
<feature type="domain" description="Plastocyanin-like" evidence="5">
    <location>
        <begin position="172"/>
        <end position="271"/>
    </location>
</feature>
<evidence type="ECO:0000259" key="5">
    <source>
        <dbReference type="Pfam" id="PF00394"/>
    </source>
</evidence>
<name>A0A1B6E1C2_9HEMI</name>
<evidence type="ECO:0000256" key="1">
    <source>
        <dbReference type="ARBA" id="ARBA00010609"/>
    </source>
</evidence>
<keyword evidence="4" id="KW-0186">Copper</keyword>
<feature type="domain" description="Plastocyanin-like" evidence="6">
    <location>
        <begin position="409"/>
        <end position="518"/>
    </location>
</feature>
<feature type="domain" description="Plastocyanin-like" evidence="7">
    <location>
        <begin position="32"/>
        <end position="145"/>
    </location>
</feature>
<evidence type="ECO:0000259" key="6">
    <source>
        <dbReference type="Pfam" id="PF07731"/>
    </source>
</evidence>
<dbReference type="GO" id="GO:0006826">
    <property type="term" value="P:iron ion transport"/>
    <property type="evidence" value="ECO:0007669"/>
    <property type="project" value="TreeGrafter"/>
</dbReference>
<dbReference type="EMBL" id="GEDC01005594">
    <property type="protein sequence ID" value="JAS31704.1"/>
    <property type="molecule type" value="Transcribed_RNA"/>
</dbReference>
<dbReference type="InterPro" id="IPR001117">
    <property type="entry name" value="Cu-oxidase_2nd"/>
</dbReference>
<gene>
    <name evidence="8" type="ORF">g.8909</name>
</gene>
<evidence type="ECO:0000256" key="3">
    <source>
        <dbReference type="ARBA" id="ARBA00023002"/>
    </source>
</evidence>